<dbReference type="PANTHER" id="PTHR22916:SF3">
    <property type="entry name" value="UDP-GLCNAC:BETAGAL BETA-1,3-N-ACETYLGLUCOSAMINYLTRANSFERASE-LIKE PROTEIN 1"/>
    <property type="match status" value="1"/>
</dbReference>
<dbReference type="Gene3D" id="3.90.550.10">
    <property type="entry name" value="Spore Coat Polysaccharide Biosynthesis Protein SpsA, Chain A"/>
    <property type="match status" value="1"/>
</dbReference>
<evidence type="ECO:0000313" key="3">
    <source>
        <dbReference type="Proteomes" id="UP000312512"/>
    </source>
</evidence>
<dbReference type="OrthoDB" id="3183633at2"/>
<dbReference type="GO" id="GO:0016758">
    <property type="term" value="F:hexosyltransferase activity"/>
    <property type="evidence" value="ECO:0007669"/>
    <property type="project" value="UniProtKB-ARBA"/>
</dbReference>
<gene>
    <name evidence="2" type="ORF">FH608_004815</name>
</gene>
<feature type="domain" description="Glycosyltransferase 2-like" evidence="1">
    <location>
        <begin position="74"/>
        <end position="203"/>
    </location>
</feature>
<evidence type="ECO:0000313" key="2">
    <source>
        <dbReference type="EMBL" id="KAB8197841.1"/>
    </source>
</evidence>
<dbReference type="AlphaFoldDB" id="A0A5C4WWF0"/>
<dbReference type="EMBL" id="VDLX02000001">
    <property type="protein sequence ID" value="KAB8197841.1"/>
    <property type="molecule type" value="Genomic_DNA"/>
</dbReference>
<proteinExistence type="predicted"/>
<dbReference type="PANTHER" id="PTHR22916">
    <property type="entry name" value="GLYCOSYLTRANSFERASE"/>
    <property type="match status" value="1"/>
</dbReference>
<keyword evidence="3" id="KW-1185">Reference proteome</keyword>
<dbReference type="InterPro" id="IPR029044">
    <property type="entry name" value="Nucleotide-diphossugar_trans"/>
</dbReference>
<dbReference type="InterPro" id="IPR001173">
    <property type="entry name" value="Glyco_trans_2-like"/>
</dbReference>
<protein>
    <submittedName>
        <fullName evidence="2">Glycosyltransferase</fullName>
    </submittedName>
</protein>
<name>A0A5C4WWF0_9ACTN</name>
<dbReference type="Pfam" id="PF00535">
    <property type="entry name" value="Glycos_transf_2"/>
    <property type="match status" value="1"/>
</dbReference>
<evidence type="ECO:0000259" key="1">
    <source>
        <dbReference type="Pfam" id="PF00535"/>
    </source>
</evidence>
<reference evidence="2 3" key="1">
    <citation type="submission" date="2019-10" db="EMBL/GenBank/DDBJ databases">
        <title>Nonomuraea sp. nov., isolated from Phyllanthus amarus.</title>
        <authorList>
            <person name="Klykleung N."/>
            <person name="Tanasupawat S."/>
        </authorList>
    </citation>
    <scope>NUCLEOTIDE SEQUENCE [LARGE SCALE GENOMIC DNA]</scope>
    <source>
        <strain evidence="2 3">PA1-10</strain>
    </source>
</reference>
<sequence>MVAPPAHERQVVVHHVSQHRSPLLIVYGLLLNVADYASGKELIRETESGGRPVHAAPETVPAAKERCGMIPLLSVIVPIFNVEPYLTECLKSLAAQTLDDIEVVLVDDGSTDGSRRVAEDFVARDGRFVLLGQRNLGPGPARNLGIRQARGTYLAFADSDDVVPPEAYRRLVGSLAETGSEVACGAVRRLVDGVLEESILHEKVFRRPQLCTHITDKQVLIRDRTVWNKVYRRDFWERCGLAFSAGIYEDVPVAMQAHVLATSVDMVGDVVYHWRKRDAGETSITQRRAELPNLWERLAAIRAVRAFLDERAPELLDGFDALVLEKDILFLFQALEACDESGPLLELGAAWLAALSPKALATAPSLRRLELHLLRHGMVRELRKVRAFRRAREESARIVPRGRGDAEWYGDYPFFRRRRRLRIPDEVFDARDELKLIARVEECSWSGGEYRLRGKVAIHRVDRKVDKVNLWLSDGRRRVPLEVRRAGRHGVTAAIDTRRLVGGGPSWRLQVRAETRGLVLKGWARDGDANSAWRFFVPGWSRSGMDIPQ</sequence>
<keyword evidence="2" id="KW-0808">Transferase</keyword>
<comment type="caution">
    <text evidence="2">The sequence shown here is derived from an EMBL/GenBank/DDBJ whole genome shotgun (WGS) entry which is preliminary data.</text>
</comment>
<dbReference type="CDD" id="cd00761">
    <property type="entry name" value="Glyco_tranf_GTA_type"/>
    <property type="match status" value="1"/>
</dbReference>
<dbReference type="Proteomes" id="UP000312512">
    <property type="component" value="Unassembled WGS sequence"/>
</dbReference>
<accession>A0A5C4WWF0</accession>
<organism evidence="2 3">
    <name type="scientific">Nonomuraea phyllanthi</name>
    <dbReference type="NCBI Taxonomy" id="2219224"/>
    <lineage>
        <taxon>Bacteria</taxon>
        <taxon>Bacillati</taxon>
        <taxon>Actinomycetota</taxon>
        <taxon>Actinomycetes</taxon>
        <taxon>Streptosporangiales</taxon>
        <taxon>Streptosporangiaceae</taxon>
        <taxon>Nonomuraea</taxon>
    </lineage>
</organism>
<dbReference type="SUPFAM" id="SSF53448">
    <property type="entry name" value="Nucleotide-diphospho-sugar transferases"/>
    <property type="match status" value="1"/>
</dbReference>